<organism evidence="2 3">
    <name type="scientific">Bacillus coahuilensis p1.1.43</name>
    <dbReference type="NCBI Taxonomy" id="1150625"/>
    <lineage>
        <taxon>Bacteria</taxon>
        <taxon>Bacillati</taxon>
        <taxon>Bacillota</taxon>
        <taxon>Bacilli</taxon>
        <taxon>Bacillales</taxon>
        <taxon>Bacillaceae</taxon>
        <taxon>Bacillus</taxon>
    </lineage>
</organism>
<evidence type="ECO:0000313" key="3">
    <source>
        <dbReference type="Proteomes" id="UP000074108"/>
    </source>
</evidence>
<dbReference type="Pfam" id="PF11181">
    <property type="entry name" value="YflT"/>
    <property type="match status" value="1"/>
</dbReference>
<dbReference type="InterPro" id="IPR025889">
    <property type="entry name" value="GSP17M-like_dom"/>
</dbReference>
<evidence type="ECO:0000259" key="1">
    <source>
        <dbReference type="Pfam" id="PF11181"/>
    </source>
</evidence>
<dbReference type="EMBL" id="LDYG01000057">
    <property type="protein sequence ID" value="KUP03976.1"/>
    <property type="molecule type" value="Genomic_DNA"/>
</dbReference>
<evidence type="ECO:0000313" key="2">
    <source>
        <dbReference type="EMBL" id="KUP03976.1"/>
    </source>
</evidence>
<gene>
    <name evidence="2" type="ORF">Q75_16780</name>
</gene>
<keyword evidence="3" id="KW-1185">Reference proteome</keyword>
<dbReference type="RefSeq" id="WP_059352057.1">
    <property type="nucleotide sequence ID" value="NZ_LDYG01000057.1"/>
</dbReference>
<dbReference type="Proteomes" id="UP000074108">
    <property type="component" value="Unassembled WGS sequence"/>
</dbReference>
<name>A0A147K3W2_9BACI</name>
<dbReference type="PATRIC" id="fig|1150625.3.peg.3526"/>
<dbReference type="OrthoDB" id="2353304at2"/>
<dbReference type="STRING" id="1150625.Q75_16780"/>
<protein>
    <submittedName>
        <fullName evidence="2">General stress protein</fullName>
    </submittedName>
</protein>
<reference evidence="2 3" key="1">
    <citation type="journal article" date="2016" name="Front. Microbiol.">
        <title>Microevolution Analysis of Bacillus coahuilensis Unveils Differences in Phosphorus Acquisition Strategies and Their Regulation.</title>
        <authorList>
            <person name="Gomez-Lunar Z."/>
            <person name="Hernandez-Gonzalez I."/>
            <person name="Rodriguez-Torres M.D."/>
            <person name="Souza V."/>
            <person name="Olmedo-Alvarez G."/>
        </authorList>
    </citation>
    <scope>NUCLEOTIDE SEQUENCE [LARGE SCALE GENOMIC DNA]</scope>
    <source>
        <strain evidence="3">p1.1.43</strain>
    </source>
</reference>
<dbReference type="AlphaFoldDB" id="A0A147K3W2"/>
<comment type="caution">
    <text evidence="2">The sequence shown here is derived from an EMBL/GenBank/DDBJ whole genome shotgun (WGS) entry which is preliminary data.</text>
</comment>
<feature type="domain" description="General stress protein 17M-like" evidence="1">
    <location>
        <begin position="3"/>
        <end position="98"/>
    </location>
</feature>
<sequence>MYKIDVVENGVQAQELVNQLEMEGYTREQVYIFAHDSTRSSHLTEATHTQDIGIKEQGFFETFGNYFKKRGDELRSKMRAVGMTQTEAEQYEEELDKGKLVVVASKEVGELNNTKTY</sequence>
<proteinExistence type="predicted"/>
<accession>A0A147K3W2</accession>